<dbReference type="Gene3D" id="3.40.50.300">
    <property type="entry name" value="P-loop containing nucleotide triphosphate hydrolases"/>
    <property type="match status" value="2"/>
</dbReference>
<dbReference type="SMART" id="SM00487">
    <property type="entry name" value="DEXDc"/>
    <property type="match status" value="1"/>
</dbReference>
<dbReference type="GO" id="GO:0003724">
    <property type="term" value="F:RNA helicase activity"/>
    <property type="evidence" value="ECO:0007669"/>
    <property type="project" value="InterPro"/>
</dbReference>
<keyword evidence="1" id="KW-0396">Initiation factor</keyword>
<organism evidence="13">
    <name type="scientific">Eutreptiella gymnastica</name>
    <dbReference type="NCBI Taxonomy" id="73025"/>
    <lineage>
        <taxon>Eukaryota</taxon>
        <taxon>Discoba</taxon>
        <taxon>Euglenozoa</taxon>
        <taxon>Euglenida</taxon>
        <taxon>Spirocuta</taxon>
        <taxon>Euglenophyceae</taxon>
        <taxon>Eutreptiales</taxon>
        <taxon>Eutreptiaceae</taxon>
        <taxon>Eutreptiella</taxon>
    </lineage>
</organism>
<feature type="compositionally biased region" description="Acidic residues" evidence="8">
    <location>
        <begin position="142"/>
        <end position="154"/>
    </location>
</feature>
<evidence type="ECO:0000256" key="4">
    <source>
        <dbReference type="ARBA" id="ARBA00022806"/>
    </source>
</evidence>
<dbReference type="InterPro" id="IPR014014">
    <property type="entry name" value="RNA_helicase_DEAD_Q_motif"/>
</dbReference>
<dbReference type="SUPFAM" id="SSF52540">
    <property type="entry name" value="P-loop containing nucleoside triphosphate hydrolases"/>
    <property type="match status" value="1"/>
</dbReference>
<dbReference type="AlphaFoldDB" id="A0A7S1JFQ0"/>
<dbReference type="InterPro" id="IPR001650">
    <property type="entry name" value="Helicase_C-like"/>
</dbReference>
<evidence type="ECO:0000256" key="3">
    <source>
        <dbReference type="ARBA" id="ARBA00022801"/>
    </source>
</evidence>
<feature type="compositionally biased region" description="Basic residues" evidence="8">
    <location>
        <begin position="639"/>
        <end position="651"/>
    </location>
</feature>
<dbReference type="SMART" id="SM00490">
    <property type="entry name" value="HELICc"/>
    <property type="match status" value="1"/>
</dbReference>
<feature type="short sequence motif" description="Q motif" evidence="7">
    <location>
        <begin position="170"/>
        <end position="198"/>
    </location>
</feature>
<gene>
    <name evidence="13" type="ORF">EGYM00392_LOCUS53515</name>
</gene>
<evidence type="ECO:0000256" key="1">
    <source>
        <dbReference type="ARBA" id="ARBA00022540"/>
    </source>
</evidence>
<feature type="transmembrane region" description="Helical" evidence="9">
    <location>
        <begin position="43"/>
        <end position="62"/>
    </location>
</feature>
<dbReference type="GO" id="GO:0003723">
    <property type="term" value="F:RNA binding"/>
    <property type="evidence" value="ECO:0007669"/>
    <property type="project" value="TreeGrafter"/>
</dbReference>
<dbReference type="PROSITE" id="PS51192">
    <property type="entry name" value="HELICASE_ATP_BIND_1"/>
    <property type="match status" value="1"/>
</dbReference>
<feature type="region of interest" description="Disordered" evidence="8">
    <location>
        <begin position="142"/>
        <end position="165"/>
    </location>
</feature>
<dbReference type="InterPro" id="IPR014001">
    <property type="entry name" value="Helicase_ATP-bd"/>
</dbReference>
<dbReference type="InterPro" id="IPR044742">
    <property type="entry name" value="DEAD/DEAH_RhlB"/>
</dbReference>
<dbReference type="PROSITE" id="PS51194">
    <property type="entry name" value="HELICASE_CTER"/>
    <property type="match status" value="1"/>
</dbReference>
<feature type="compositionally biased region" description="Basic and acidic residues" evidence="8">
    <location>
        <begin position="625"/>
        <end position="638"/>
    </location>
</feature>
<reference evidence="13" key="1">
    <citation type="submission" date="2021-01" db="EMBL/GenBank/DDBJ databases">
        <authorList>
            <person name="Corre E."/>
            <person name="Pelletier E."/>
            <person name="Niang G."/>
            <person name="Scheremetjew M."/>
            <person name="Finn R."/>
            <person name="Kale V."/>
            <person name="Holt S."/>
            <person name="Cochrane G."/>
            <person name="Meng A."/>
            <person name="Brown T."/>
            <person name="Cohen L."/>
        </authorList>
    </citation>
    <scope>NUCLEOTIDE SEQUENCE</scope>
    <source>
        <strain evidence="13">NIES-381</strain>
    </source>
</reference>
<sequence length="722" mass="79869">MVFHNGHGIHGNPFVYPYQTRIGDVMDENESLIPKRKFVSTHFTTILFSISLAVLFIIYNLLDTRIDNELLVIVPTYPHVVVSNCPTMASMGSLGGSRLGSKVKQGLSTGFHPLWRRSLPRTTMKRFSWGTLDDLDMIQDEEPDSDVAVDDDDATSLSTKARSTKERKDGGFEAFHLHPALEPGIKRLGFKKPSPVQEAAIPKIMSERANVAIHSYTGSGKTAVFLLPMLSRALQILEEGRPDKRNPTHLIISPSQELSMQILRTARTLLGEDRDWMVQQLIGGANPARQKEEMKKKKPLLVIGTPGRMATLVGTSLGLHHVEMVALDEADALIADTYAEDMAKIMKHLGREVEGGSQYLLASASLSPKALEGVQQRWGMPQMCTVRAEDDAREQIKQQTTMSPTLTHMHVVVEPRLRIDALRRTINALGSPRTLVFMQEAKRLKDTLFRLTAMTQTLTTAILHSEMPKDGRRNAIQGFENGKVQVLVVTDVLARGMDLACDAVINLEMPEDGVTYAHRAGRTGRMGRNGTVVTLISPFQTRSFADLQRKLGVTIPQRALFAGKLVDPSTVPEDTQEQAEGSMLDGVQPSEGTGAESQVTPRTASAGSGSAGKAVAVPTKKKSAIRKEKEKAQKEEKKKQRRKEAKAKKKKQEREASLNKKPEQLIKFPKKEYEWKPWEWKERKEEREAAGVAGASTRAARRAAARARGELPAVYSGAGDEE</sequence>
<evidence type="ECO:0000259" key="11">
    <source>
        <dbReference type="PROSITE" id="PS51194"/>
    </source>
</evidence>
<evidence type="ECO:0000259" key="10">
    <source>
        <dbReference type="PROSITE" id="PS51192"/>
    </source>
</evidence>
<dbReference type="CDD" id="cd18787">
    <property type="entry name" value="SF2_C_DEAD"/>
    <property type="match status" value="1"/>
</dbReference>
<dbReference type="PANTHER" id="PTHR47963:SF3">
    <property type="entry name" value="DEAD-BOX ATP-DEPENDENT RNA HELICASE 47, MITOCHONDRIAL"/>
    <property type="match status" value="1"/>
</dbReference>
<feature type="domain" description="Helicase C-terminal" evidence="11">
    <location>
        <begin position="421"/>
        <end position="579"/>
    </location>
</feature>
<evidence type="ECO:0000256" key="8">
    <source>
        <dbReference type="SAM" id="MobiDB-lite"/>
    </source>
</evidence>
<keyword evidence="4" id="KW-0347">Helicase</keyword>
<proteinExistence type="predicted"/>
<dbReference type="Pfam" id="PF00271">
    <property type="entry name" value="Helicase_C"/>
    <property type="match status" value="1"/>
</dbReference>
<keyword evidence="9" id="KW-1133">Transmembrane helix</keyword>
<protein>
    <recommendedName>
        <fullName evidence="14">RNA helicase</fullName>
    </recommendedName>
</protein>
<evidence type="ECO:0000256" key="6">
    <source>
        <dbReference type="ARBA" id="ARBA00022917"/>
    </source>
</evidence>
<dbReference type="PANTHER" id="PTHR47963">
    <property type="entry name" value="DEAD-BOX ATP-DEPENDENT RNA HELICASE 47, MITOCHONDRIAL"/>
    <property type="match status" value="1"/>
</dbReference>
<evidence type="ECO:0000256" key="5">
    <source>
        <dbReference type="ARBA" id="ARBA00022840"/>
    </source>
</evidence>
<evidence type="ECO:0000256" key="9">
    <source>
        <dbReference type="SAM" id="Phobius"/>
    </source>
</evidence>
<dbReference type="GO" id="GO:0005524">
    <property type="term" value="F:ATP binding"/>
    <property type="evidence" value="ECO:0007669"/>
    <property type="project" value="UniProtKB-KW"/>
</dbReference>
<keyword evidence="2" id="KW-0547">Nucleotide-binding</keyword>
<keyword evidence="6" id="KW-0648">Protein biosynthesis</keyword>
<evidence type="ECO:0000256" key="7">
    <source>
        <dbReference type="PROSITE-ProRule" id="PRU00552"/>
    </source>
</evidence>
<dbReference type="EMBL" id="HBGA01146342">
    <property type="protein sequence ID" value="CAD9042338.1"/>
    <property type="molecule type" value="Transcribed_RNA"/>
</dbReference>
<evidence type="ECO:0000259" key="12">
    <source>
        <dbReference type="PROSITE" id="PS51195"/>
    </source>
</evidence>
<feature type="domain" description="Helicase ATP-binding" evidence="10">
    <location>
        <begin position="202"/>
        <end position="384"/>
    </location>
</feature>
<evidence type="ECO:0000256" key="2">
    <source>
        <dbReference type="ARBA" id="ARBA00022741"/>
    </source>
</evidence>
<keyword evidence="9" id="KW-0472">Membrane</keyword>
<feature type="compositionally biased region" description="Basic and acidic residues" evidence="8">
    <location>
        <begin position="652"/>
        <end position="663"/>
    </location>
</feature>
<feature type="domain" description="DEAD-box RNA helicase Q" evidence="12">
    <location>
        <begin position="170"/>
        <end position="198"/>
    </location>
</feature>
<name>A0A7S1JFQ0_9EUGL</name>
<accession>A0A7S1JFQ0</accession>
<dbReference type="PROSITE" id="PS51195">
    <property type="entry name" value="Q_MOTIF"/>
    <property type="match status" value="1"/>
</dbReference>
<dbReference type="CDD" id="cd00268">
    <property type="entry name" value="DEADc"/>
    <property type="match status" value="1"/>
</dbReference>
<evidence type="ECO:0000313" key="13">
    <source>
        <dbReference type="EMBL" id="CAD9042338.1"/>
    </source>
</evidence>
<dbReference type="GO" id="GO:0003743">
    <property type="term" value="F:translation initiation factor activity"/>
    <property type="evidence" value="ECO:0007669"/>
    <property type="project" value="UniProtKB-KW"/>
</dbReference>
<keyword evidence="9" id="KW-0812">Transmembrane</keyword>
<dbReference type="GO" id="GO:0016787">
    <property type="term" value="F:hydrolase activity"/>
    <property type="evidence" value="ECO:0007669"/>
    <property type="project" value="UniProtKB-KW"/>
</dbReference>
<dbReference type="Pfam" id="PF00270">
    <property type="entry name" value="DEAD"/>
    <property type="match status" value="1"/>
</dbReference>
<dbReference type="InterPro" id="IPR011545">
    <property type="entry name" value="DEAD/DEAH_box_helicase_dom"/>
</dbReference>
<dbReference type="InterPro" id="IPR050547">
    <property type="entry name" value="DEAD_box_RNA_helicases"/>
</dbReference>
<feature type="region of interest" description="Disordered" evidence="8">
    <location>
        <begin position="566"/>
        <end position="663"/>
    </location>
</feature>
<keyword evidence="5" id="KW-0067">ATP-binding</keyword>
<evidence type="ECO:0008006" key="14">
    <source>
        <dbReference type="Google" id="ProtNLM"/>
    </source>
</evidence>
<dbReference type="InterPro" id="IPR027417">
    <property type="entry name" value="P-loop_NTPase"/>
</dbReference>
<keyword evidence="3" id="KW-0378">Hydrolase</keyword>